<evidence type="ECO:0000313" key="7">
    <source>
        <dbReference type="Proteomes" id="UP000800097"/>
    </source>
</evidence>
<feature type="region of interest" description="Disordered" evidence="4">
    <location>
        <begin position="275"/>
        <end position="381"/>
    </location>
</feature>
<feature type="compositionally biased region" description="Acidic residues" evidence="4">
    <location>
        <begin position="1027"/>
        <end position="1036"/>
    </location>
</feature>
<feature type="region of interest" description="Disordered" evidence="4">
    <location>
        <begin position="511"/>
        <end position="668"/>
    </location>
</feature>
<proteinExistence type="predicted"/>
<feature type="compositionally biased region" description="Basic and acidic residues" evidence="4">
    <location>
        <begin position="1262"/>
        <end position="1271"/>
    </location>
</feature>
<feature type="compositionally biased region" description="Low complexity" evidence="4">
    <location>
        <begin position="627"/>
        <end position="638"/>
    </location>
</feature>
<dbReference type="PANTHER" id="PTHR14396">
    <property type="entry name" value="CLASPIN"/>
    <property type="match status" value="1"/>
</dbReference>
<evidence type="ECO:0000256" key="1">
    <source>
        <dbReference type="ARBA" id="ARBA00004123"/>
    </source>
</evidence>
<feature type="compositionally biased region" description="Basic and acidic residues" evidence="4">
    <location>
        <begin position="162"/>
        <end position="177"/>
    </location>
</feature>
<dbReference type="InterPro" id="IPR018564">
    <property type="entry name" value="Repl_chkpnt_MRC1_dom"/>
</dbReference>
<dbReference type="GO" id="GO:0033314">
    <property type="term" value="P:mitotic DNA replication checkpoint signaling"/>
    <property type="evidence" value="ECO:0007669"/>
    <property type="project" value="TreeGrafter"/>
</dbReference>
<dbReference type="Pfam" id="PF09444">
    <property type="entry name" value="MRC1"/>
    <property type="match status" value="1"/>
</dbReference>
<keyword evidence="7" id="KW-1185">Reference proteome</keyword>
<feature type="compositionally biased region" description="Acidic residues" evidence="4">
    <location>
        <begin position="529"/>
        <end position="603"/>
    </location>
</feature>
<feature type="domain" description="DNA replication checkpoint mediator MRC1" evidence="5">
    <location>
        <begin position="882"/>
        <end position="1018"/>
    </location>
</feature>
<feature type="region of interest" description="Disordered" evidence="4">
    <location>
        <begin position="1"/>
        <end position="231"/>
    </location>
</feature>
<feature type="compositionally biased region" description="Polar residues" evidence="4">
    <location>
        <begin position="302"/>
        <end position="313"/>
    </location>
</feature>
<feature type="compositionally biased region" description="Low complexity" evidence="4">
    <location>
        <begin position="119"/>
        <end position="129"/>
    </location>
</feature>
<feature type="region of interest" description="Disordered" evidence="4">
    <location>
        <begin position="396"/>
        <end position="492"/>
    </location>
</feature>
<dbReference type="GeneID" id="54547779"/>
<gene>
    <name evidence="6" type="ORF">EI97DRAFT_310565</name>
</gene>
<feature type="region of interest" description="Disordered" evidence="4">
    <location>
        <begin position="1027"/>
        <end position="1109"/>
    </location>
</feature>
<evidence type="ECO:0000256" key="2">
    <source>
        <dbReference type="ARBA" id="ARBA00022553"/>
    </source>
</evidence>
<feature type="compositionally biased region" description="Low complexity" evidence="4">
    <location>
        <begin position="333"/>
        <end position="344"/>
    </location>
</feature>
<feature type="compositionally biased region" description="Acidic residues" evidence="4">
    <location>
        <begin position="642"/>
        <end position="651"/>
    </location>
</feature>
<name>A0A6A6JKL4_WESOR</name>
<comment type="subcellular location">
    <subcellularLocation>
        <location evidence="1">Nucleus</location>
    </subcellularLocation>
</comment>
<feature type="compositionally biased region" description="Acidic residues" evidence="4">
    <location>
        <begin position="890"/>
        <end position="900"/>
    </location>
</feature>
<feature type="compositionally biased region" description="Acidic residues" evidence="4">
    <location>
        <begin position="907"/>
        <end position="917"/>
    </location>
</feature>
<dbReference type="PANTHER" id="PTHR14396:SF10">
    <property type="entry name" value="CLASPIN"/>
    <property type="match status" value="1"/>
</dbReference>
<feature type="compositionally biased region" description="Low complexity" evidence="4">
    <location>
        <begin position="359"/>
        <end position="376"/>
    </location>
</feature>
<dbReference type="GO" id="GO:0005634">
    <property type="term" value="C:nucleus"/>
    <property type="evidence" value="ECO:0007669"/>
    <property type="project" value="UniProtKB-SubCell"/>
</dbReference>
<evidence type="ECO:0000313" key="6">
    <source>
        <dbReference type="EMBL" id="KAF2277131.1"/>
    </source>
</evidence>
<feature type="compositionally biased region" description="Low complexity" evidence="4">
    <location>
        <begin position="275"/>
        <end position="291"/>
    </location>
</feature>
<reference evidence="6" key="1">
    <citation type="journal article" date="2020" name="Stud. Mycol.">
        <title>101 Dothideomycetes genomes: a test case for predicting lifestyles and emergence of pathogens.</title>
        <authorList>
            <person name="Haridas S."/>
            <person name="Albert R."/>
            <person name="Binder M."/>
            <person name="Bloem J."/>
            <person name="Labutti K."/>
            <person name="Salamov A."/>
            <person name="Andreopoulos B."/>
            <person name="Baker S."/>
            <person name="Barry K."/>
            <person name="Bills G."/>
            <person name="Bluhm B."/>
            <person name="Cannon C."/>
            <person name="Castanera R."/>
            <person name="Culley D."/>
            <person name="Daum C."/>
            <person name="Ezra D."/>
            <person name="Gonzalez J."/>
            <person name="Henrissat B."/>
            <person name="Kuo A."/>
            <person name="Liang C."/>
            <person name="Lipzen A."/>
            <person name="Lutzoni F."/>
            <person name="Magnuson J."/>
            <person name="Mondo S."/>
            <person name="Nolan M."/>
            <person name="Ohm R."/>
            <person name="Pangilinan J."/>
            <person name="Park H.-J."/>
            <person name="Ramirez L."/>
            <person name="Alfaro M."/>
            <person name="Sun H."/>
            <person name="Tritt A."/>
            <person name="Yoshinaga Y."/>
            <person name="Zwiers L.-H."/>
            <person name="Turgeon B."/>
            <person name="Goodwin S."/>
            <person name="Spatafora J."/>
            <person name="Crous P."/>
            <person name="Grigoriev I."/>
        </authorList>
    </citation>
    <scope>NUCLEOTIDE SEQUENCE</scope>
    <source>
        <strain evidence="6">CBS 379.55</strain>
    </source>
</reference>
<accession>A0A6A6JKL4</accession>
<feature type="region of interest" description="Disordered" evidence="4">
    <location>
        <begin position="1262"/>
        <end position="1283"/>
    </location>
</feature>
<evidence type="ECO:0000256" key="4">
    <source>
        <dbReference type="SAM" id="MobiDB-lite"/>
    </source>
</evidence>
<feature type="region of interest" description="Disordered" evidence="4">
    <location>
        <begin position="720"/>
        <end position="739"/>
    </location>
</feature>
<keyword evidence="3" id="KW-0539">Nucleus</keyword>
<sequence>MTGSTPPINALSRLVESASESEVDDAPVQVPRRKLLAGLRPTAVHEDSESEDDGNAYERVKKMLMANTSNTESRVEHSDATNFSPQPENSEEEEDMPAQANRRRRISRKAPTSSPPESPRSTRFRSSSPGLFVTPQPSPSTRRSKTPLSPAAETDSDAEPTVTKDLEERVRRIRAERVAAQAKERRKAARWNNAKENSSAGSESDSDGENGRRLTQQARPTRKAGKKAMEDIAREQQRIKRNMQLTHQAKTKKKYALKDLLPKFGLAQVESELVPASAMPTPAASSVMASSDAEADPAHDTPATSPERGQNGTMKADHMERSASANQQPKLPSEPGSPAASPPGQLDKGKGRAPEFAHVPVNPLVLQSQQLQQNAQRRSKSPLRAALVQLSDSDDDLVIQPPSRFPVFDKLPQKKQREPTSMLHLRHLAHLTSPGKKVPKGQKSMSMSELQSRLARKAREQAQRERQEKIEDLRRRGIRIETEEERERQQLEIEDLAAQLEKARERELKLAKREREEAKKNGEKADDLLSSDESGDEDYVGSEEEQVGLPEGQEEAADLELSGSEEEEESEEVDEDDVQDEMQQETNELLDDAADEAVEEEAGEANIEGSHVIQADDDEDVDEVPQARAGYRAAGRSRNVIVDDDEQSDDEAQSKPSATPVPALPTQTQTDDIMAAFGFANAGDGPGLTQMFAGTMAALETGAQHAHPLDKEPEQDSLDFLRSLPDTQPGDVAGSISDMLVPNSQGAETQQLESQFSLGISQVLKSTPALMQTQQSDTFEPTQDAGFELSRSPAGLAAPHSTVETVLMGGPDSPNLKKKGRLHQRKPAAMTELSDVEEPEGAANSGAENGVPETEEASNAFKVPAKGAKKQKKREDKFNKKTSWARDAVEEQAEESEDEYAGLGGASDDDSGEEDEELAKMIDTNDVKVDERKLAAYFAEKTKADDEKNINQLYKDLMNGGLRKRRSGDGFDMSDSEDEAEQRRRKKRQDFQKMTRALLADERVGKIAQNPKQQAFFHTMADHFEDPEYEFLDAPELDVNAETAQSQSDKDQADAEDADITIPDSQTAETPAPMNPLKRKALPNSQDDKENRPPPHLRRTARTEGIARKPMTLAGVQHSVAELLEDPHIVVPDSQLTDSEPEVEVEVARPASRKPIIDRLNMSRAAASVTTKTVAEGLAFVAPSAGAVPGFRVPALVRRATNNSNISGMSVSTSSSGRSTPLEGSGVRRGGTGRSNIHAQAREAERRAALEKVERKRKEELKMKVQRKRGEGSVLKALDGGFE</sequence>
<dbReference type="Proteomes" id="UP000800097">
    <property type="component" value="Unassembled WGS sequence"/>
</dbReference>
<feature type="compositionally biased region" description="Low complexity" evidence="4">
    <location>
        <begin position="1205"/>
        <end position="1220"/>
    </location>
</feature>
<feature type="region of interest" description="Disordered" evidence="4">
    <location>
        <begin position="957"/>
        <end position="997"/>
    </location>
</feature>
<dbReference type="EMBL" id="ML986491">
    <property type="protein sequence ID" value="KAF2277131.1"/>
    <property type="molecule type" value="Genomic_DNA"/>
</dbReference>
<dbReference type="GO" id="GO:0007095">
    <property type="term" value="P:mitotic G2 DNA damage checkpoint signaling"/>
    <property type="evidence" value="ECO:0007669"/>
    <property type="project" value="TreeGrafter"/>
</dbReference>
<feature type="region of interest" description="Disordered" evidence="4">
    <location>
        <begin position="1205"/>
        <end position="1248"/>
    </location>
</feature>
<feature type="compositionally biased region" description="Basic residues" evidence="4">
    <location>
        <begin position="816"/>
        <end position="826"/>
    </location>
</feature>
<dbReference type="OrthoDB" id="2130597at2759"/>
<dbReference type="InterPro" id="IPR024146">
    <property type="entry name" value="Claspin"/>
</dbReference>
<dbReference type="RefSeq" id="XP_033654670.1">
    <property type="nucleotide sequence ID" value="XM_033794604.1"/>
</dbReference>
<protein>
    <recommendedName>
        <fullName evidence="5">DNA replication checkpoint mediator MRC1 domain-containing protein</fullName>
    </recommendedName>
</protein>
<evidence type="ECO:0000256" key="3">
    <source>
        <dbReference type="ARBA" id="ARBA00023242"/>
    </source>
</evidence>
<feature type="region of interest" description="Disordered" evidence="4">
    <location>
        <begin position="804"/>
        <end position="924"/>
    </location>
</feature>
<feature type="compositionally biased region" description="Basic and acidic residues" evidence="4">
    <location>
        <begin position="457"/>
        <end position="491"/>
    </location>
</feature>
<feature type="compositionally biased region" description="Basic and acidic residues" evidence="4">
    <location>
        <begin position="511"/>
        <end position="527"/>
    </location>
</feature>
<dbReference type="GO" id="GO:0010997">
    <property type="term" value="F:anaphase-promoting complex binding"/>
    <property type="evidence" value="ECO:0007669"/>
    <property type="project" value="TreeGrafter"/>
</dbReference>
<keyword evidence="2" id="KW-0597">Phosphoprotein</keyword>
<organism evidence="6 7">
    <name type="scientific">Westerdykella ornata</name>
    <dbReference type="NCBI Taxonomy" id="318751"/>
    <lineage>
        <taxon>Eukaryota</taxon>
        <taxon>Fungi</taxon>
        <taxon>Dikarya</taxon>
        <taxon>Ascomycota</taxon>
        <taxon>Pezizomycotina</taxon>
        <taxon>Dothideomycetes</taxon>
        <taxon>Pleosporomycetidae</taxon>
        <taxon>Pleosporales</taxon>
        <taxon>Sporormiaceae</taxon>
        <taxon>Westerdykella</taxon>
    </lineage>
</organism>
<evidence type="ECO:0000259" key="5">
    <source>
        <dbReference type="Pfam" id="PF09444"/>
    </source>
</evidence>